<dbReference type="InterPro" id="IPR036942">
    <property type="entry name" value="Beta-barrel_TonB_sf"/>
</dbReference>
<reference evidence="9 10" key="1">
    <citation type="submission" date="2017-10" db="EMBL/GenBank/DDBJ databases">
        <title>Whole genome sequencing of members of genus Pseudoxanthomonas.</title>
        <authorList>
            <person name="Kumar S."/>
            <person name="Bansal K."/>
            <person name="Kaur A."/>
            <person name="Patil P."/>
            <person name="Sharma S."/>
            <person name="Patil P.B."/>
        </authorList>
    </citation>
    <scope>NUCLEOTIDE SEQUENCE [LARGE SCALE GENOMIC DNA]</scope>
    <source>
        <strain evidence="9 10">DSM 17109</strain>
    </source>
</reference>
<keyword evidence="3 7" id="KW-1134">Transmembrane beta strand</keyword>
<proteinExistence type="inferred from homology"/>
<keyword evidence="4 7" id="KW-0812">Transmembrane</keyword>
<evidence type="ECO:0000256" key="8">
    <source>
        <dbReference type="SAM" id="MobiDB-lite"/>
    </source>
</evidence>
<evidence type="ECO:0008006" key="11">
    <source>
        <dbReference type="Google" id="ProtNLM"/>
    </source>
</evidence>
<evidence type="ECO:0000256" key="7">
    <source>
        <dbReference type="PROSITE-ProRule" id="PRU01360"/>
    </source>
</evidence>
<dbReference type="InterPro" id="IPR039426">
    <property type="entry name" value="TonB-dep_rcpt-like"/>
</dbReference>
<comment type="subcellular location">
    <subcellularLocation>
        <location evidence="1 7">Cell outer membrane</location>
        <topology evidence="1 7">Multi-pass membrane protein</topology>
    </subcellularLocation>
</comment>
<keyword evidence="6 7" id="KW-0998">Cell outer membrane</keyword>
<evidence type="ECO:0000313" key="10">
    <source>
        <dbReference type="Proteomes" id="UP000781710"/>
    </source>
</evidence>
<organism evidence="9 10">
    <name type="scientific">Pseudoxanthomonas japonensis</name>
    <dbReference type="NCBI Taxonomy" id="69284"/>
    <lineage>
        <taxon>Bacteria</taxon>
        <taxon>Pseudomonadati</taxon>
        <taxon>Pseudomonadota</taxon>
        <taxon>Gammaproteobacteria</taxon>
        <taxon>Lysobacterales</taxon>
        <taxon>Lysobacteraceae</taxon>
        <taxon>Pseudoxanthomonas</taxon>
    </lineage>
</organism>
<keyword evidence="10" id="KW-1185">Reference proteome</keyword>
<keyword evidence="5 7" id="KW-0472">Membrane</keyword>
<evidence type="ECO:0000256" key="5">
    <source>
        <dbReference type="ARBA" id="ARBA00023136"/>
    </source>
</evidence>
<name>A0ABQ6ZE00_9GAMM</name>
<protein>
    <recommendedName>
        <fullName evidence="11">TonB-dependent receptor plug domain-containing protein</fullName>
    </recommendedName>
</protein>
<comment type="similarity">
    <text evidence="7">Belongs to the TonB-dependent receptor family.</text>
</comment>
<comment type="caution">
    <text evidence="9">The sequence shown here is derived from an EMBL/GenBank/DDBJ whole genome shotgun (WGS) entry which is preliminary data.</text>
</comment>
<gene>
    <name evidence="9" type="ORF">CSC78_15615</name>
</gene>
<sequence length="945" mass="106329">MLRDRSRTRRTRWSIRWTSKGRVIGKTPGRFRKRRSVDRSFDIACGIGSVDAAERSAHNPRRSASTESLRRSSRRQRNARPGPTRSENSMKLLTLAILSALSAGAHATDSASSDTPARTTANPAASVPEYLKPTTLDTLKVIGQRLFPYQEGLMLDERYIDEQAKGNGDIATLLRINPNVQFDDTASHSRNMGEIRPAEISINGGLYYQNAFVVDGASFNNDLDPASNNPNHFADPPSHTQGIAIDTSLIGSLTVYDSNVPASYGGFNGGVVDAETRQAKDAFSGKLSLRMTRSVWNEVHVNDDYREVFEQSSSLSNQPVYDKHQANLTLEGRTASGIGLIGTINRTRSEIRLRAHSGGRTPEFDKPVKDTIRENTSYSLRGDWKNGTGLTLSGSVVYAPTDETYFIENARDSWFDLKQGGPIVSLRAMLEQRAWTLINTLSYADLDSSRRSDVDFWRSWRWSEDKNWGTNPSASGLSTEGNWGNVDQTNRTLAYKLIADRDAIVLGDTQHRLQFGAEASRREATYHRLNDHYSWISPLATSTCTDARGVVDTVACSLAPARGLNGRGQILSRLTTYHAGYFEAASTDWAVFAQDDIRAGDWSFRPGVRVDGSTLTEHTTIAPRFALSWDMFGGQRSLLTAGANRYYGRNLFAYKLREGRERLETSQSRAPTGANALVWSAPVQSTTQTRFEKLDVPYSDELSLGFNQVWGNYDLNAKYVRRENRDEVMRVRVASGDSSGYYSANVYEYQNVGRAESDTYTLSIGTRRPWEWGPSVSTAQLAFDYTDTRRAYTGAYQDYSTNYNEADYNAIVRYEGEIMRAYEIPADSFNRPWTARLATQTRIEAWGLLWSNFLRYRAGYLSVSQVGDEDYLGDRIEVFEQVNYPHSFTWDTVVEYAFDLPRRQQIYARVEVQNALNRANRISGTTYAALFEPGRSYWLELGYRF</sequence>
<dbReference type="EMBL" id="PDWW01000026">
    <property type="protein sequence ID" value="KAF1723584.1"/>
    <property type="molecule type" value="Genomic_DNA"/>
</dbReference>
<evidence type="ECO:0000256" key="1">
    <source>
        <dbReference type="ARBA" id="ARBA00004571"/>
    </source>
</evidence>
<dbReference type="PROSITE" id="PS52016">
    <property type="entry name" value="TONB_DEPENDENT_REC_3"/>
    <property type="match status" value="1"/>
</dbReference>
<evidence type="ECO:0000256" key="2">
    <source>
        <dbReference type="ARBA" id="ARBA00022448"/>
    </source>
</evidence>
<accession>A0ABQ6ZE00</accession>
<dbReference type="SUPFAM" id="SSF56935">
    <property type="entry name" value="Porins"/>
    <property type="match status" value="1"/>
</dbReference>
<feature type="region of interest" description="Disordered" evidence="8">
    <location>
        <begin position="53"/>
        <end position="89"/>
    </location>
</feature>
<evidence type="ECO:0000256" key="6">
    <source>
        <dbReference type="ARBA" id="ARBA00023237"/>
    </source>
</evidence>
<evidence type="ECO:0000313" key="9">
    <source>
        <dbReference type="EMBL" id="KAF1723584.1"/>
    </source>
</evidence>
<dbReference type="Proteomes" id="UP000781710">
    <property type="component" value="Unassembled WGS sequence"/>
</dbReference>
<evidence type="ECO:0000256" key="3">
    <source>
        <dbReference type="ARBA" id="ARBA00022452"/>
    </source>
</evidence>
<evidence type="ECO:0000256" key="4">
    <source>
        <dbReference type="ARBA" id="ARBA00022692"/>
    </source>
</evidence>
<keyword evidence="2 7" id="KW-0813">Transport</keyword>
<dbReference type="Gene3D" id="2.40.170.20">
    <property type="entry name" value="TonB-dependent receptor, beta-barrel domain"/>
    <property type="match status" value="1"/>
</dbReference>